<gene>
    <name evidence="2" type="ORF">L195_g040116</name>
</gene>
<evidence type="ECO:0000313" key="3">
    <source>
        <dbReference type="Proteomes" id="UP000236291"/>
    </source>
</evidence>
<comment type="caution">
    <text evidence="2">The sequence shown here is derived from an EMBL/GenBank/DDBJ whole genome shotgun (WGS) entry which is preliminary data.</text>
</comment>
<feature type="non-terminal residue" evidence="2">
    <location>
        <position position="115"/>
    </location>
</feature>
<dbReference type="EMBL" id="ASHM01045509">
    <property type="protein sequence ID" value="PNX84063.1"/>
    <property type="molecule type" value="Genomic_DNA"/>
</dbReference>
<dbReference type="Proteomes" id="UP000236291">
    <property type="component" value="Unassembled WGS sequence"/>
</dbReference>
<feature type="region of interest" description="Disordered" evidence="1">
    <location>
        <begin position="90"/>
        <end position="115"/>
    </location>
</feature>
<accession>A0A2K3LZX0</accession>
<reference evidence="2 3" key="2">
    <citation type="journal article" date="2017" name="Front. Plant Sci.">
        <title>Gene Classification and Mining of Molecular Markers Useful in Red Clover (Trifolium pratense) Breeding.</title>
        <authorList>
            <person name="Istvanek J."/>
            <person name="Dluhosova J."/>
            <person name="Dluhos P."/>
            <person name="Patkova L."/>
            <person name="Nedelnik J."/>
            <person name="Repkova J."/>
        </authorList>
    </citation>
    <scope>NUCLEOTIDE SEQUENCE [LARGE SCALE GENOMIC DNA]</scope>
    <source>
        <strain evidence="3">cv. Tatra</strain>
        <tissue evidence="2">Young leaves</tissue>
    </source>
</reference>
<dbReference type="AlphaFoldDB" id="A0A2K3LZX0"/>
<sequence length="115" mass="13025">MKTKTMMTFSPTHFSNVPRTTCRKLLPLIPRFQILNPSSPPNLKIHIPIHPHPLPLRPPYFAADQFVTEPNNPQIQSPISIQLMSQWPQYKENSSTASRKLESGHNTSSLGSLIQ</sequence>
<evidence type="ECO:0000313" key="2">
    <source>
        <dbReference type="EMBL" id="PNX84063.1"/>
    </source>
</evidence>
<name>A0A2K3LZX0_TRIPR</name>
<protein>
    <submittedName>
        <fullName evidence="2">Uncharacterized protein</fullName>
    </submittedName>
</protein>
<proteinExistence type="predicted"/>
<organism evidence="2 3">
    <name type="scientific">Trifolium pratense</name>
    <name type="common">Red clover</name>
    <dbReference type="NCBI Taxonomy" id="57577"/>
    <lineage>
        <taxon>Eukaryota</taxon>
        <taxon>Viridiplantae</taxon>
        <taxon>Streptophyta</taxon>
        <taxon>Embryophyta</taxon>
        <taxon>Tracheophyta</taxon>
        <taxon>Spermatophyta</taxon>
        <taxon>Magnoliopsida</taxon>
        <taxon>eudicotyledons</taxon>
        <taxon>Gunneridae</taxon>
        <taxon>Pentapetalae</taxon>
        <taxon>rosids</taxon>
        <taxon>fabids</taxon>
        <taxon>Fabales</taxon>
        <taxon>Fabaceae</taxon>
        <taxon>Papilionoideae</taxon>
        <taxon>50 kb inversion clade</taxon>
        <taxon>NPAAA clade</taxon>
        <taxon>Hologalegina</taxon>
        <taxon>IRL clade</taxon>
        <taxon>Trifolieae</taxon>
        <taxon>Trifolium</taxon>
    </lineage>
</organism>
<reference evidence="2 3" key="1">
    <citation type="journal article" date="2014" name="Am. J. Bot.">
        <title>Genome assembly and annotation for red clover (Trifolium pratense; Fabaceae).</title>
        <authorList>
            <person name="Istvanek J."/>
            <person name="Jaros M."/>
            <person name="Krenek A."/>
            <person name="Repkova J."/>
        </authorList>
    </citation>
    <scope>NUCLEOTIDE SEQUENCE [LARGE SCALE GENOMIC DNA]</scope>
    <source>
        <strain evidence="3">cv. Tatra</strain>
        <tissue evidence="2">Young leaves</tissue>
    </source>
</reference>
<evidence type="ECO:0000256" key="1">
    <source>
        <dbReference type="SAM" id="MobiDB-lite"/>
    </source>
</evidence>